<dbReference type="Pfam" id="PF20103">
    <property type="entry name" value="DUF6493"/>
    <property type="match status" value="1"/>
</dbReference>
<comment type="caution">
    <text evidence="2">The sequence shown here is derived from an EMBL/GenBank/DDBJ whole genome shotgun (WGS) entry which is preliminary data.</text>
</comment>
<dbReference type="SUPFAM" id="SSF48371">
    <property type="entry name" value="ARM repeat"/>
    <property type="match status" value="1"/>
</dbReference>
<evidence type="ECO:0000259" key="1">
    <source>
        <dbReference type="Pfam" id="PF20103"/>
    </source>
</evidence>
<feature type="domain" description="DUF6493" evidence="1">
    <location>
        <begin position="162"/>
        <end position="269"/>
    </location>
</feature>
<protein>
    <recommendedName>
        <fullName evidence="1">DUF6493 domain-containing protein</fullName>
    </recommendedName>
</protein>
<accession>A0ABR9L345</accession>
<proteinExistence type="predicted"/>
<reference evidence="2 3" key="1">
    <citation type="submission" date="2020-10" db="EMBL/GenBank/DDBJ databases">
        <title>Sequencing the genomes of 1000 actinobacteria strains.</title>
        <authorList>
            <person name="Klenk H.-P."/>
        </authorList>
    </citation>
    <scope>NUCLEOTIDE SEQUENCE [LARGE SCALE GENOMIC DNA]</scope>
    <source>
        <strain evidence="2 3">DSM 46661</strain>
    </source>
</reference>
<dbReference type="InterPro" id="IPR016024">
    <property type="entry name" value="ARM-type_fold"/>
</dbReference>
<name>A0ABR9L345_9PSEU</name>
<organism evidence="2 3">
    <name type="scientific">Amycolatopsis roodepoortensis</name>
    <dbReference type="NCBI Taxonomy" id="700274"/>
    <lineage>
        <taxon>Bacteria</taxon>
        <taxon>Bacillati</taxon>
        <taxon>Actinomycetota</taxon>
        <taxon>Actinomycetes</taxon>
        <taxon>Pseudonocardiales</taxon>
        <taxon>Pseudonocardiaceae</taxon>
        <taxon>Amycolatopsis</taxon>
    </lineage>
</organism>
<dbReference type="EMBL" id="JADBEJ010000001">
    <property type="protein sequence ID" value="MBE1574782.1"/>
    <property type="molecule type" value="Genomic_DNA"/>
</dbReference>
<evidence type="ECO:0000313" key="2">
    <source>
        <dbReference type="EMBL" id="MBE1574782.1"/>
    </source>
</evidence>
<evidence type="ECO:0000313" key="3">
    <source>
        <dbReference type="Proteomes" id="UP000656548"/>
    </source>
</evidence>
<keyword evidence="3" id="KW-1185">Reference proteome</keyword>
<dbReference type="InterPro" id="IPR045472">
    <property type="entry name" value="DUF6493"/>
</dbReference>
<dbReference type="Proteomes" id="UP000656548">
    <property type="component" value="Unassembled WGS sequence"/>
</dbReference>
<gene>
    <name evidence="2" type="ORF">H4W30_001811</name>
</gene>
<sequence length="816" mass="88280">MQLNALLTGQPSEVLTRVLALTRAERKALVPELLAAFNDSSEFIEIKPNTYGVRNPLRGQQAATALWAALPASDPLLAKLWIASPTILERVLQDRPLAERKTIALRMIGHQTGWEAVRRMILDGDLDPIRTPDYHAGWFRWAGRFGGKPLAERLRTEPEALTELWELLEIEGNGDASFAAFDKYVRDQDKWSTALLELTETGEVDRTRLLDLTLDILARDFAAFRAQWYAALHEALAPTPDERTNAQHRYARLCGSGLPRTVSFAVKALSLVDKQGTLDDEVALQHLPAAAAGRGATTAERALKLAGRIADRRPELSDLADQVFEAALTHEASDVRALAIARLGVTPDETPAIETAEYPEPTRPPWDQRKTLTIPLDIPDTPAAVAEALSSLLADPDQPDLLLAALDGAHRVADELPDALKPLVKRAARIDGQRYSPAVPKMIATLVLGLTGHDVPHPPKVRGWRRPLHHRITALLQGTATPVSAATHQGGWLDPVVFVSRMLEHPGAAEDDVVDALLRLAPDTRPEALALASELTGPHADSIRYALGGPASRETGWIALAAARARHPESADPAASRRGKPGPPLIWTAKAGPSGRHNLITLDIEPTPEAASPKVPWLGVPFDSPATEWLGFTECHEAVASPYDRDHIEAAVAGSLFFNDTEFGEPVEKAALPPFLDSPSIPGYPGTMLLATTLTLKRSTAVQLGTDAVLTLLDRRMLGPRALGAALGVLGPYLIAPRLASRLSIIANEHPVAVLSTLDTLLPELEHSQRGIFALLELAADLVERGAGTISAETKEWLARFKGSSKAAKAASRLRR</sequence>
<dbReference type="RefSeq" id="WP_192742339.1">
    <property type="nucleotide sequence ID" value="NZ_JADBEJ010000001.1"/>
</dbReference>